<evidence type="ECO:0000259" key="2">
    <source>
        <dbReference type="PROSITE" id="PS51462"/>
    </source>
</evidence>
<dbReference type="InterPro" id="IPR020084">
    <property type="entry name" value="NUDIX_hydrolase_CS"/>
</dbReference>
<dbReference type="PROSITE" id="PS51462">
    <property type="entry name" value="NUDIX"/>
    <property type="match status" value="1"/>
</dbReference>
<keyword evidence="4" id="KW-1185">Reference proteome</keyword>
<name>A0A919BU28_STRFL</name>
<dbReference type="InterPro" id="IPR000086">
    <property type="entry name" value="NUDIX_hydrolase_dom"/>
</dbReference>
<evidence type="ECO:0000313" key="3">
    <source>
        <dbReference type="EMBL" id="GHG13179.1"/>
    </source>
</evidence>
<dbReference type="InterPro" id="IPR015797">
    <property type="entry name" value="NUDIX_hydrolase-like_dom_sf"/>
</dbReference>
<organism evidence="3 4">
    <name type="scientific">Streptomyces filamentosus</name>
    <name type="common">Streptomyces roseosporus</name>
    <dbReference type="NCBI Taxonomy" id="67294"/>
    <lineage>
        <taxon>Bacteria</taxon>
        <taxon>Bacillati</taxon>
        <taxon>Actinomycetota</taxon>
        <taxon>Actinomycetes</taxon>
        <taxon>Kitasatosporales</taxon>
        <taxon>Streptomycetaceae</taxon>
        <taxon>Streptomyces</taxon>
    </lineage>
</organism>
<proteinExistence type="predicted"/>
<evidence type="ECO:0000256" key="1">
    <source>
        <dbReference type="ARBA" id="ARBA00022801"/>
    </source>
</evidence>
<sequence>MPQKTASSGRSYAAHYADVHLIVRQGDEILMGRRVESQRVFPGLFQVPAGLMEEDEPAALAAAREFAEETGATVDPADVRFVHLMHHVSTHAGDPRIAFFFEADRWHGTIGNPEPDKCEGWAWHKTAALPEPMPPYLAVAMQHIADGIPYSQYAWPSA</sequence>
<dbReference type="EMBL" id="BNBE01000002">
    <property type="protein sequence ID" value="GHG13179.1"/>
    <property type="molecule type" value="Genomic_DNA"/>
</dbReference>
<dbReference type="Gene3D" id="3.90.79.10">
    <property type="entry name" value="Nucleoside Triphosphate Pyrophosphohydrolase"/>
    <property type="match status" value="1"/>
</dbReference>
<dbReference type="GO" id="GO:0035539">
    <property type="term" value="F:8-oxo-7,8-dihydrodeoxyguanosine triphosphate pyrophosphatase activity"/>
    <property type="evidence" value="ECO:0007669"/>
    <property type="project" value="TreeGrafter"/>
</dbReference>
<dbReference type="Pfam" id="PF00293">
    <property type="entry name" value="NUDIX"/>
    <property type="match status" value="1"/>
</dbReference>
<comment type="caution">
    <text evidence="3">The sequence shown here is derived from an EMBL/GenBank/DDBJ whole genome shotgun (WGS) entry which is preliminary data.</text>
</comment>
<reference evidence="3" key="1">
    <citation type="journal article" date="2014" name="Int. J. Syst. Evol. Microbiol.">
        <title>Complete genome sequence of Corynebacterium casei LMG S-19264T (=DSM 44701T), isolated from a smear-ripened cheese.</title>
        <authorList>
            <consortium name="US DOE Joint Genome Institute (JGI-PGF)"/>
            <person name="Walter F."/>
            <person name="Albersmeier A."/>
            <person name="Kalinowski J."/>
            <person name="Ruckert C."/>
        </authorList>
    </citation>
    <scope>NUCLEOTIDE SEQUENCE</scope>
    <source>
        <strain evidence="3">JCM 4122</strain>
    </source>
</reference>
<dbReference type="GO" id="GO:0005829">
    <property type="term" value="C:cytosol"/>
    <property type="evidence" value="ECO:0007669"/>
    <property type="project" value="TreeGrafter"/>
</dbReference>
<dbReference type="Proteomes" id="UP000632849">
    <property type="component" value="Unassembled WGS sequence"/>
</dbReference>
<dbReference type="PANTHER" id="PTHR16099">
    <property type="entry name" value="8-OXO-DGTP DIPHOSPHATES NUDT15"/>
    <property type="match status" value="1"/>
</dbReference>
<dbReference type="RefSeq" id="WP_190043260.1">
    <property type="nucleotide sequence ID" value="NZ_BNBE01000002.1"/>
</dbReference>
<dbReference type="SUPFAM" id="SSF55811">
    <property type="entry name" value="Nudix"/>
    <property type="match status" value="1"/>
</dbReference>
<dbReference type="AlphaFoldDB" id="A0A919BU28"/>
<dbReference type="PANTHER" id="PTHR16099:SF5">
    <property type="entry name" value="NUCLEOTIDE TRIPHOSPHATE DIPHOSPHATASE NUDT15"/>
    <property type="match status" value="1"/>
</dbReference>
<dbReference type="GO" id="GO:0006203">
    <property type="term" value="P:dGTP catabolic process"/>
    <property type="evidence" value="ECO:0007669"/>
    <property type="project" value="TreeGrafter"/>
</dbReference>
<feature type="domain" description="Nudix hydrolase" evidence="2">
    <location>
        <begin position="14"/>
        <end position="146"/>
    </location>
</feature>
<reference evidence="3" key="2">
    <citation type="submission" date="2020-09" db="EMBL/GenBank/DDBJ databases">
        <authorList>
            <person name="Sun Q."/>
            <person name="Ohkuma M."/>
        </authorList>
    </citation>
    <scope>NUCLEOTIDE SEQUENCE</scope>
    <source>
        <strain evidence="3">JCM 4122</strain>
    </source>
</reference>
<dbReference type="PROSITE" id="PS00893">
    <property type="entry name" value="NUDIX_BOX"/>
    <property type="match status" value="1"/>
</dbReference>
<accession>A0A919BU28</accession>
<keyword evidence="1" id="KW-0378">Hydrolase</keyword>
<gene>
    <name evidence="3" type="ORF">GCM10017667_53660</name>
</gene>
<protein>
    <recommendedName>
        <fullName evidence="2">Nudix hydrolase domain-containing protein</fullName>
    </recommendedName>
</protein>
<evidence type="ECO:0000313" key="4">
    <source>
        <dbReference type="Proteomes" id="UP000632849"/>
    </source>
</evidence>